<dbReference type="PROSITE" id="PS00548">
    <property type="entry name" value="RIBOSOMAL_S3"/>
    <property type="match status" value="1"/>
</dbReference>
<dbReference type="InterPro" id="IPR015946">
    <property type="entry name" value="KH_dom-like_a/b"/>
</dbReference>
<dbReference type="PANTHER" id="PTHR11760">
    <property type="entry name" value="30S/40S RIBOSOMAL PROTEIN S3"/>
    <property type="match status" value="1"/>
</dbReference>
<dbReference type="GO" id="GO:0003735">
    <property type="term" value="F:structural constituent of ribosome"/>
    <property type="evidence" value="ECO:0007669"/>
    <property type="project" value="InterPro"/>
</dbReference>
<evidence type="ECO:0000256" key="1">
    <source>
        <dbReference type="ARBA" id="ARBA00010761"/>
    </source>
</evidence>
<accession>A0A679CAD7</accession>
<dbReference type="InterPro" id="IPR005704">
    <property type="entry name" value="Ribosomal_uS3_bac-typ"/>
</dbReference>
<dbReference type="EMBL" id="LC484193">
    <property type="protein sequence ID" value="BBK20466.1"/>
    <property type="molecule type" value="Genomic_DNA"/>
</dbReference>
<dbReference type="InterPro" id="IPR057258">
    <property type="entry name" value="Ribosomal_uS3"/>
</dbReference>
<name>A0A679CAD7_9CRYP</name>
<dbReference type="GO" id="GO:0019843">
    <property type="term" value="F:rRNA binding"/>
    <property type="evidence" value="ECO:0007669"/>
    <property type="project" value="UniProtKB-KW"/>
</dbReference>
<dbReference type="HAMAP" id="MF_01309_B">
    <property type="entry name" value="Ribosomal_uS3_B"/>
    <property type="match status" value="1"/>
</dbReference>
<organism evidence="10">
    <name type="scientific">Cryptomonas sp. CCAC 1634B</name>
    <dbReference type="NCBI Taxonomy" id="2051848"/>
    <lineage>
        <taxon>Eukaryota</taxon>
        <taxon>Cryptophyceae</taxon>
        <taxon>Cryptomonadales</taxon>
        <taxon>Cryptomonadaceae</taxon>
        <taxon>Cryptomonas</taxon>
    </lineage>
</organism>
<keyword evidence="4 8" id="KW-0689">Ribosomal protein</keyword>
<keyword evidence="5 8" id="KW-0687">Ribonucleoprotein</keyword>
<evidence type="ECO:0000256" key="8">
    <source>
        <dbReference type="RuleBase" id="RU003624"/>
    </source>
</evidence>
<keyword evidence="2" id="KW-0699">rRNA-binding</keyword>
<dbReference type="InterPro" id="IPR001351">
    <property type="entry name" value="Ribosomal_uS3_C"/>
</dbReference>
<evidence type="ECO:0000256" key="6">
    <source>
        <dbReference type="ARBA" id="ARBA00035154"/>
    </source>
</evidence>
<evidence type="ECO:0000259" key="9">
    <source>
        <dbReference type="PROSITE" id="PS50823"/>
    </source>
</evidence>
<feature type="domain" description="KH type-2" evidence="9">
    <location>
        <begin position="39"/>
        <end position="109"/>
    </location>
</feature>
<sequence length="222" mass="25044">MGQKTHPLGFRLGITQTHRSSWFEPKQSYSSILEEDYNIRKYLEKNLSATGMSRIEICRTSTQVDIVVFTSRPGMVIGNLGLGVESLREGLQSLLSYGRRLRICVEEVTNPDSEAFLIAESVAQQLEKRSPFRKVTRQAVTKAQKGGIQGIKIQVSGRLNGAEIARTEWIREGRLPLQTLRANIDYATYRAYTTYGVLGVKVWIFKGERLRNSKVSSTSQNL</sequence>
<dbReference type="InterPro" id="IPR036419">
    <property type="entry name" value="Ribosomal_S3_C_sf"/>
</dbReference>
<keyword evidence="3 7" id="KW-0694">RNA-binding</keyword>
<dbReference type="AlphaFoldDB" id="A0A679CAD7"/>
<dbReference type="GO" id="GO:0006412">
    <property type="term" value="P:translation"/>
    <property type="evidence" value="ECO:0007669"/>
    <property type="project" value="InterPro"/>
</dbReference>
<dbReference type="FunFam" id="3.30.300.20:FF:000001">
    <property type="entry name" value="30S ribosomal protein S3"/>
    <property type="match status" value="1"/>
</dbReference>
<evidence type="ECO:0000313" key="10">
    <source>
        <dbReference type="EMBL" id="BBK20466.1"/>
    </source>
</evidence>
<dbReference type="PANTHER" id="PTHR11760:SF19">
    <property type="entry name" value="SMALL RIBOSOMAL SUBUNIT PROTEIN US3C"/>
    <property type="match status" value="1"/>
</dbReference>
<evidence type="ECO:0000256" key="5">
    <source>
        <dbReference type="ARBA" id="ARBA00023274"/>
    </source>
</evidence>
<protein>
    <recommendedName>
        <fullName evidence="6">Small ribosomal subunit protein uS3c</fullName>
    </recommendedName>
</protein>
<dbReference type="Pfam" id="PF00189">
    <property type="entry name" value="Ribosomal_S3_C"/>
    <property type="match status" value="1"/>
</dbReference>
<dbReference type="InterPro" id="IPR009019">
    <property type="entry name" value="KH_sf_prok-type"/>
</dbReference>
<dbReference type="SUPFAM" id="SSF54814">
    <property type="entry name" value="Prokaryotic type KH domain (KH-domain type II)"/>
    <property type="match status" value="1"/>
</dbReference>
<dbReference type="GO" id="GO:0022627">
    <property type="term" value="C:cytosolic small ribosomal subunit"/>
    <property type="evidence" value="ECO:0007669"/>
    <property type="project" value="TreeGrafter"/>
</dbReference>
<dbReference type="Gene3D" id="3.30.300.20">
    <property type="match status" value="1"/>
</dbReference>
<dbReference type="InterPro" id="IPR004044">
    <property type="entry name" value="KH_dom_type_2"/>
</dbReference>
<gene>
    <name evidence="10" type="primary">rps3</name>
    <name evidence="10" type="ORF">CryM1634B_p034</name>
</gene>
<evidence type="ECO:0000256" key="2">
    <source>
        <dbReference type="ARBA" id="ARBA00022730"/>
    </source>
</evidence>
<evidence type="ECO:0000256" key="3">
    <source>
        <dbReference type="ARBA" id="ARBA00022884"/>
    </source>
</evidence>
<geneLocation type="plastid" evidence="10"/>
<dbReference type="Gene3D" id="3.30.1140.32">
    <property type="entry name" value="Ribosomal protein S3, C-terminal domain"/>
    <property type="match status" value="1"/>
</dbReference>
<proteinExistence type="inferred from homology"/>
<dbReference type="InterPro" id="IPR018280">
    <property type="entry name" value="Ribosomal_uS3_CS"/>
</dbReference>
<comment type="similarity">
    <text evidence="1 8">Belongs to the universal ribosomal protein uS3 family.</text>
</comment>
<evidence type="ECO:0000256" key="4">
    <source>
        <dbReference type="ARBA" id="ARBA00022980"/>
    </source>
</evidence>
<dbReference type="NCBIfam" id="TIGR01009">
    <property type="entry name" value="rpsC_bact"/>
    <property type="match status" value="1"/>
</dbReference>
<dbReference type="CDD" id="cd02412">
    <property type="entry name" value="KH-II_30S_S3"/>
    <property type="match status" value="1"/>
</dbReference>
<dbReference type="SUPFAM" id="SSF54821">
    <property type="entry name" value="Ribosomal protein S3 C-terminal domain"/>
    <property type="match status" value="1"/>
</dbReference>
<dbReference type="Pfam" id="PF07650">
    <property type="entry name" value="KH_2"/>
    <property type="match status" value="1"/>
</dbReference>
<reference evidence="10" key="1">
    <citation type="journal article" date="2020" name="Genome Biol. Evol.">
        <title>Comparative plastid genomics of Cryptomonas species reveals fine-scale genomic responses to loss of photosynthesis.</title>
        <authorList>
            <person name="Tanifuji G."/>
            <person name="Kamikawa R."/>
            <person name="Moore C.E."/>
            <person name="Mills T."/>
            <person name="Onodera N.T."/>
            <person name="Kashiyama Y."/>
            <person name="Archibald J.M."/>
            <person name="Inagaki Y."/>
            <person name="Hashimoto T."/>
        </authorList>
    </citation>
    <scope>NUCLEOTIDE SEQUENCE</scope>
    <source>
        <strain evidence="10">CCAC 1634 B</strain>
    </source>
</reference>
<dbReference type="PROSITE" id="PS50823">
    <property type="entry name" value="KH_TYPE_2"/>
    <property type="match status" value="1"/>
</dbReference>
<keyword evidence="10" id="KW-0934">Plastid</keyword>
<evidence type="ECO:0000256" key="7">
    <source>
        <dbReference type="PROSITE-ProRule" id="PRU00118"/>
    </source>
</evidence>